<evidence type="ECO:0000256" key="3">
    <source>
        <dbReference type="ARBA" id="ARBA00022502"/>
    </source>
</evidence>
<accession>A7RNE7</accession>
<dbReference type="AlphaFoldDB" id="A7RNE7"/>
<dbReference type="STRING" id="45351.A7RNE7"/>
<comment type="subcellular location">
    <subcellularLocation>
        <location evidence="1">Golgi apparatus membrane</location>
        <topology evidence="1">Multi-pass membrane protein</topology>
    </subcellularLocation>
</comment>
<dbReference type="HOGENOM" id="CLU_061191_1_0_1"/>
<proteinExistence type="inferred from homology"/>
<evidence type="ECO:0000256" key="6">
    <source>
        <dbReference type="ARBA" id="ARBA00023034"/>
    </source>
</evidence>
<dbReference type="PANTHER" id="PTHR12892:SF11">
    <property type="entry name" value="POST-GPI ATTACHMENT TO PROTEINS FACTOR 2"/>
    <property type="match status" value="1"/>
</dbReference>
<evidence type="ECO:0000256" key="5">
    <source>
        <dbReference type="ARBA" id="ARBA00022989"/>
    </source>
</evidence>
<dbReference type="GO" id="GO:0006506">
    <property type="term" value="P:GPI anchor biosynthetic process"/>
    <property type="evidence" value="ECO:0000318"/>
    <property type="project" value="GO_Central"/>
</dbReference>
<dbReference type="Proteomes" id="UP000001593">
    <property type="component" value="Unassembled WGS sequence"/>
</dbReference>
<dbReference type="EMBL" id="DS469522">
    <property type="protein sequence ID" value="EDO47130.1"/>
    <property type="molecule type" value="Genomic_DNA"/>
</dbReference>
<dbReference type="InterPro" id="IPR019402">
    <property type="entry name" value="CWH43_N"/>
</dbReference>
<comment type="similarity">
    <text evidence="2">Belongs to the PGAP2 family.</text>
</comment>
<evidence type="ECO:0000256" key="1">
    <source>
        <dbReference type="ARBA" id="ARBA00004653"/>
    </source>
</evidence>
<evidence type="ECO:0000259" key="9">
    <source>
        <dbReference type="Pfam" id="PF10277"/>
    </source>
</evidence>
<keyword evidence="7 8" id="KW-0472">Membrane</keyword>
<evidence type="ECO:0000256" key="7">
    <source>
        <dbReference type="ARBA" id="ARBA00023136"/>
    </source>
</evidence>
<dbReference type="GO" id="GO:0005789">
    <property type="term" value="C:endoplasmic reticulum membrane"/>
    <property type="evidence" value="ECO:0000318"/>
    <property type="project" value="GO_Central"/>
</dbReference>
<feature type="transmembrane region" description="Helical" evidence="8">
    <location>
        <begin position="12"/>
        <end position="35"/>
    </location>
</feature>
<keyword evidence="6" id="KW-0333">Golgi apparatus</keyword>
<keyword evidence="4 8" id="KW-0812">Transmembrane</keyword>
<feature type="transmembrane region" description="Helical" evidence="8">
    <location>
        <begin position="67"/>
        <end position="91"/>
    </location>
</feature>
<dbReference type="InterPro" id="IPR039545">
    <property type="entry name" value="PGAP2"/>
</dbReference>
<protein>
    <recommendedName>
        <fullName evidence="9">CWH43-like N-terminal domain-containing protein</fullName>
    </recommendedName>
</protein>
<evidence type="ECO:0000256" key="4">
    <source>
        <dbReference type="ARBA" id="ARBA00022692"/>
    </source>
</evidence>
<dbReference type="OrthoDB" id="68581at2759"/>
<organism evidence="10 11">
    <name type="scientific">Nematostella vectensis</name>
    <name type="common">Starlet sea anemone</name>
    <dbReference type="NCBI Taxonomy" id="45351"/>
    <lineage>
        <taxon>Eukaryota</taxon>
        <taxon>Metazoa</taxon>
        <taxon>Cnidaria</taxon>
        <taxon>Anthozoa</taxon>
        <taxon>Hexacorallia</taxon>
        <taxon>Actiniaria</taxon>
        <taxon>Edwardsiidae</taxon>
        <taxon>Nematostella</taxon>
    </lineage>
</organism>
<dbReference type="PANTHER" id="PTHR12892">
    <property type="entry name" value="FGF RECEPTOR ACTIVATING PROTEIN 1"/>
    <property type="match status" value="1"/>
</dbReference>
<dbReference type="Pfam" id="PF10277">
    <property type="entry name" value="Frag1"/>
    <property type="match status" value="1"/>
</dbReference>
<feature type="domain" description="CWH43-like N-terminal" evidence="9">
    <location>
        <begin position="13"/>
        <end position="234"/>
    </location>
</feature>
<dbReference type="KEGG" id="nve:5519212"/>
<sequence length="251" mass="28565">MVSEPFFEVRGSSVIALACALPFGSFVICILLSIFLHWDQVTKTHCNVPNYVPSISAATGDFSPEKYIWRIGIAYHSLLRMVFPFVNYNFYKYKASSNIKSKWFPWLNFLNACVTVVENLALVLLTYVSSSENYSVHEASFITFQVSAMVYMLTNCIIFRWTLSSLPTHQESVSMRWKVICLLLNYSSFAMAVYFFFRHNWYCESGVYSLFALCEYVTVLSNIGFHGTVAIDIGGSLLTLSSIARTVIKNH</sequence>
<evidence type="ECO:0000313" key="10">
    <source>
        <dbReference type="EMBL" id="EDO47130.1"/>
    </source>
</evidence>
<dbReference type="OMA" id="CEPYVFS"/>
<name>A7RNE7_NEMVE</name>
<evidence type="ECO:0000256" key="2">
    <source>
        <dbReference type="ARBA" id="ARBA00007414"/>
    </source>
</evidence>
<dbReference type="InParanoid" id="A7RNE7"/>
<feature type="transmembrane region" description="Helical" evidence="8">
    <location>
        <begin position="179"/>
        <end position="197"/>
    </location>
</feature>
<keyword evidence="3" id="KW-0337">GPI-anchor biosynthesis</keyword>
<dbReference type="GO" id="GO:0000139">
    <property type="term" value="C:Golgi membrane"/>
    <property type="evidence" value="ECO:0007669"/>
    <property type="project" value="UniProtKB-SubCell"/>
</dbReference>
<dbReference type="eggNOG" id="KOG3979">
    <property type="taxonomic scope" value="Eukaryota"/>
</dbReference>
<feature type="transmembrane region" description="Helical" evidence="8">
    <location>
        <begin position="103"/>
        <end position="127"/>
    </location>
</feature>
<dbReference type="PhylomeDB" id="A7RNE7"/>
<gene>
    <name evidence="10" type="ORF">NEMVEDRAFT_v1g199679</name>
</gene>
<evidence type="ECO:0000256" key="8">
    <source>
        <dbReference type="SAM" id="Phobius"/>
    </source>
</evidence>
<feature type="transmembrane region" description="Helical" evidence="8">
    <location>
        <begin position="139"/>
        <end position="158"/>
    </location>
</feature>
<keyword evidence="5 8" id="KW-1133">Transmembrane helix</keyword>
<reference evidence="10 11" key="1">
    <citation type="journal article" date="2007" name="Science">
        <title>Sea anemone genome reveals ancestral eumetazoan gene repertoire and genomic organization.</title>
        <authorList>
            <person name="Putnam N.H."/>
            <person name="Srivastava M."/>
            <person name="Hellsten U."/>
            <person name="Dirks B."/>
            <person name="Chapman J."/>
            <person name="Salamov A."/>
            <person name="Terry A."/>
            <person name="Shapiro H."/>
            <person name="Lindquist E."/>
            <person name="Kapitonov V.V."/>
            <person name="Jurka J."/>
            <person name="Genikhovich G."/>
            <person name="Grigoriev I.V."/>
            <person name="Lucas S.M."/>
            <person name="Steele R.E."/>
            <person name="Finnerty J.R."/>
            <person name="Technau U."/>
            <person name="Martindale M.Q."/>
            <person name="Rokhsar D.S."/>
        </authorList>
    </citation>
    <scope>NUCLEOTIDE SEQUENCE [LARGE SCALE GENOMIC DNA]</scope>
    <source>
        <strain evidence="11">CH2 X CH6</strain>
    </source>
</reference>
<keyword evidence="11" id="KW-1185">Reference proteome</keyword>
<evidence type="ECO:0000313" key="11">
    <source>
        <dbReference type="Proteomes" id="UP000001593"/>
    </source>
</evidence>